<sequence length="112" mass="12042">MPMLFSYGTLRDPAVQQATFGRLLTGQGDHLPGYAVTMLEITDPDVLAVSGQTHHPILVETGDEADSVPGAVFELTDDELVAADGYEVDDYYRVLVSLASGIRAWVYVAATP</sequence>
<dbReference type="InterPro" id="IPR013024">
    <property type="entry name" value="GGCT-like"/>
</dbReference>
<dbReference type="Gene3D" id="3.10.490.10">
    <property type="entry name" value="Gamma-glutamyl cyclotransferase-like"/>
    <property type="match status" value="1"/>
</dbReference>
<dbReference type="RefSeq" id="WP_173085217.1">
    <property type="nucleotide sequence ID" value="NZ_BAABJB010000019.1"/>
</dbReference>
<evidence type="ECO:0000313" key="2">
    <source>
        <dbReference type="EMBL" id="GFJ95841.1"/>
    </source>
</evidence>
<protein>
    <recommendedName>
        <fullName evidence="1">Gamma-glutamylcyclotransferase AIG2-like domain-containing protein</fullName>
    </recommendedName>
</protein>
<comment type="caution">
    <text evidence="2">The sequence shown here is derived from an EMBL/GenBank/DDBJ whole genome shotgun (WGS) entry which is preliminary data.</text>
</comment>
<organism evidence="2 3">
    <name type="scientific">Phytohabitans rumicis</name>
    <dbReference type="NCBI Taxonomy" id="1076125"/>
    <lineage>
        <taxon>Bacteria</taxon>
        <taxon>Bacillati</taxon>
        <taxon>Actinomycetota</taxon>
        <taxon>Actinomycetes</taxon>
        <taxon>Micromonosporales</taxon>
        <taxon>Micromonosporaceae</taxon>
    </lineage>
</organism>
<accession>A0A6V8LLH0</accession>
<name>A0A6V8LLH0_9ACTN</name>
<evidence type="ECO:0000313" key="3">
    <source>
        <dbReference type="Proteomes" id="UP000482960"/>
    </source>
</evidence>
<proteinExistence type="predicted"/>
<dbReference type="Pfam" id="PF06094">
    <property type="entry name" value="GGACT"/>
    <property type="match status" value="1"/>
</dbReference>
<evidence type="ECO:0000259" key="1">
    <source>
        <dbReference type="Pfam" id="PF06094"/>
    </source>
</evidence>
<keyword evidence="3" id="KW-1185">Reference proteome</keyword>
<gene>
    <name evidence="2" type="ORF">Prum_094830</name>
</gene>
<dbReference type="EMBL" id="BLPG01000002">
    <property type="protein sequence ID" value="GFJ95841.1"/>
    <property type="molecule type" value="Genomic_DNA"/>
</dbReference>
<dbReference type="SUPFAM" id="SSF110857">
    <property type="entry name" value="Gamma-glutamyl cyclotransferase-like"/>
    <property type="match status" value="1"/>
</dbReference>
<dbReference type="CDD" id="cd06661">
    <property type="entry name" value="GGCT_like"/>
    <property type="match status" value="1"/>
</dbReference>
<feature type="domain" description="Gamma-glutamylcyclotransferase AIG2-like" evidence="1">
    <location>
        <begin position="4"/>
        <end position="109"/>
    </location>
</feature>
<dbReference type="Proteomes" id="UP000482960">
    <property type="component" value="Unassembled WGS sequence"/>
</dbReference>
<dbReference type="AlphaFoldDB" id="A0A6V8LLH0"/>
<dbReference type="InterPro" id="IPR009288">
    <property type="entry name" value="AIG2-like_dom"/>
</dbReference>
<reference evidence="2 3" key="2">
    <citation type="submission" date="2020-03" db="EMBL/GenBank/DDBJ databases">
        <authorList>
            <person name="Ichikawa N."/>
            <person name="Kimura A."/>
            <person name="Kitahashi Y."/>
            <person name="Uohara A."/>
        </authorList>
    </citation>
    <scope>NUCLEOTIDE SEQUENCE [LARGE SCALE GENOMIC DNA]</scope>
    <source>
        <strain evidence="2 3">NBRC 108638</strain>
    </source>
</reference>
<dbReference type="InterPro" id="IPR036568">
    <property type="entry name" value="GGCT-like_sf"/>
</dbReference>
<reference evidence="2 3" key="1">
    <citation type="submission" date="2020-03" db="EMBL/GenBank/DDBJ databases">
        <title>Whole genome shotgun sequence of Phytohabitans rumicis NBRC 108638.</title>
        <authorList>
            <person name="Komaki H."/>
            <person name="Tamura T."/>
        </authorList>
    </citation>
    <scope>NUCLEOTIDE SEQUENCE [LARGE SCALE GENOMIC DNA]</scope>
    <source>
        <strain evidence="2 3">NBRC 108638</strain>
    </source>
</reference>